<proteinExistence type="predicted"/>
<name>A0A1R0ZGY4_9BACL</name>
<evidence type="ECO:0000313" key="2">
    <source>
        <dbReference type="EMBL" id="OME69850.1"/>
    </source>
</evidence>
<protein>
    <recommendedName>
        <fullName evidence="1">SGNH hydrolase-type esterase domain-containing protein</fullName>
    </recommendedName>
</protein>
<dbReference type="InterPro" id="IPR036514">
    <property type="entry name" value="SGNH_hydro_sf"/>
</dbReference>
<evidence type="ECO:0000259" key="1">
    <source>
        <dbReference type="Pfam" id="PF13472"/>
    </source>
</evidence>
<dbReference type="PANTHER" id="PTHR34407">
    <property type="entry name" value="EXPRESSED PROTEIN"/>
    <property type="match status" value="1"/>
</dbReference>
<dbReference type="Pfam" id="PF13472">
    <property type="entry name" value="Lipase_GDSL_2"/>
    <property type="match status" value="1"/>
</dbReference>
<dbReference type="InterPro" id="IPR013830">
    <property type="entry name" value="SGNH_hydro"/>
</dbReference>
<gene>
    <name evidence="2" type="ORF">BSK65_13030</name>
</gene>
<dbReference type="RefSeq" id="WP_076284720.1">
    <property type="nucleotide sequence ID" value="NZ_MPTW01000006.1"/>
</dbReference>
<feature type="domain" description="SGNH hydrolase-type esterase" evidence="1">
    <location>
        <begin position="35"/>
        <end position="206"/>
    </location>
</feature>
<sequence length="377" mass="42033">MTEEKHCNHQFVVPRRGLPNTSVRLAGKEPVTVAFLGGSITEGAGASDADTFSWRALTDKYLQERFANHEFRFINAGVGGTNSTLGAHRLQSHVLEYGKIDLLFVEFSVNDGNDREESIRGLEGIVRQCRRLSPGTDICFLYTAAEKNLSGSNPFNIAVHEEVAEHYDLPSVNFAARVYAQTQAGQMEWTELAPDGYHPNDDGHALYASFLQEYLDAALVPDNTHSNTGSALSIAPLEEQNYEYGNLLDFRGADHADGFELRELTPDDPLMNWRFGTEHLYTDSKEASFSYTVTGQSVGLLLLYGPDSGIFEYSLNGGPFHAVNLFDEWCPLAFRPIIAMFGIEEQRQELQVTVRITGEKDEQSKGTSLRILQLMYN</sequence>
<evidence type="ECO:0000313" key="3">
    <source>
        <dbReference type="Proteomes" id="UP000187425"/>
    </source>
</evidence>
<dbReference type="Proteomes" id="UP000187425">
    <property type="component" value="Unassembled WGS sequence"/>
</dbReference>
<dbReference type="PANTHER" id="PTHR34407:SF1">
    <property type="entry name" value="SGNH HYDROLASE-TYPE ESTERASE DOMAIN-CONTAINING PROTEIN"/>
    <property type="match status" value="1"/>
</dbReference>
<dbReference type="EMBL" id="MPTW01000006">
    <property type="protein sequence ID" value="OME69850.1"/>
    <property type="molecule type" value="Genomic_DNA"/>
</dbReference>
<dbReference type="OrthoDB" id="8233337at2"/>
<comment type="caution">
    <text evidence="2">The sequence shown here is derived from an EMBL/GenBank/DDBJ whole genome shotgun (WGS) entry which is preliminary data.</text>
</comment>
<accession>A0A1R0ZGY4</accession>
<dbReference type="AlphaFoldDB" id="A0A1R0ZGY4"/>
<reference evidence="2 3" key="1">
    <citation type="submission" date="2016-11" db="EMBL/GenBank/DDBJ databases">
        <title>Paenibacillus species isolates.</title>
        <authorList>
            <person name="Beno S.M."/>
        </authorList>
    </citation>
    <scope>NUCLEOTIDE SEQUENCE [LARGE SCALE GENOMIC DNA]</scope>
    <source>
        <strain evidence="2 3">FSL H7-0443</strain>
    </source>
</reference>
<organism evidence="2 3">
    <name type="scientific">Paenibacillus odorifer</name>
    <dbReference type="NCBI Taxonomy" id="189426"/>
    <lineage>
        <taxon>Bacteria</taxon>
        <taxon>Bacillati</taxon>
        <taxon>Bacillota</taxon>
        <taxon>Bacilli</taxon>
        <taxon>Bacillales</taxon>
        <taxon>Paenibacillaceae</taxon>
        <taxon>Paenibacillus</taxon>
    </lineage>
</organism>
<dbReference type="SUPFAM" id="SSF52266">
    <property type="entry name" value="SGNH hydrolase"/>
    <property type="match status" value="1"/>
</dbReference>
<dbReference type="Gene3D" id="3.40.50.1110">
    <property type="entry name" value="SGNH hydrolase"/>
    <property type="match status" value="1"/>
</dbReference>
<dbReference type="CDD" id="cd00229">
    <property type="entry name" value="SGNH_hydrolase"/>
    <property type="match status" value="1"/>
</dbReference>